<accession>A0AB37UKC8</accession>
<dbReference type="AlphaFoldDB" id="A0AB37UKC8"/>
<dbReference type="EMBL" id="RSCK01000020">
    <property type="protein sequence ID" value="RUT11846.1"/>
    <property type="molecule type" value="Genomic_DNA"/>
</dbReference>
<comment type="caution">
    <text evidence="1">The sequence shown here is derived from an EMBL/GenBank/DDBJ whole genome shotgun (WGS) entry which is preliminary data.</text>
</comment>
<reference evidence="1 2" key="1">
    <citation type="journal article" date="2019" name="Genome Biol. Evol.">
        <title>Day and night: Metabolic profiles and evolutionary relationships of six axenic non-marine cyanobacteria.</title>
        <authorList>
            <person name="Will S.E."/>
            <person name="Henke P."/>
            <person name="Boedeker C."/>
            <person name="Huang S."/>
            <person name="Brinkmann H."/>
            <person name="Rohde M."/>
            <person name="Jarek M."/>
            <person name="Friedl T."/>
            <person name="Seufert S."/>
            <person name="Schumacher M."/>
            <person name="Overmann J."/>
            <person name="Neumann-Schaal M."/>
            <person name="Petersen J."/>
        </authorList>
    </citation>
    <scope>NUCLEOTIDE SEQUENCE [LARGE SCALE GENOMIC DNA]</scope>
    <source>
        <strain evidence="1 2">SAG 39.79</strain>
    </source>
</reference>
<sequence>MKQQFRIPSASARGEVNHHEPVYFAPMERWIENGDLDFVQVRYSIAQRAAEERILPAAAKQCEENYPIEQCAIAW</sequence>
<keyword evidence="2" id="KW-1185">Reference proteome</keyword>
<protein>
    <submittedName>
        <fullName evidence="1">Uncharacterized protein</fullName>
    </submittedName>
</protein>
<organism evidence="1 2">
    <name type="scientific">Chroococcidiopsis cubana SAG 39.79</name>
    <dbReference type="NCBI Taxonomy" id="388085"/>
    <lineage>
        <taxon>Bacteria</taxon>
        <taxon>Bacillati</taxon>
        <taxon>Cyanobacteriota</taxon>
        <taxon>Cyanophyceae</taxon>
        <taxon>Chroococcidiopsidales</taxon>
        <taxon>Chroococcidiopsidaceae</taxon>
        <taxon>Chroococcidiopsis</taxon>
    </lineage>
</organism>
<evidence type="ECO:0000313" key="2">
    <source>
        <dbReference type="Proteomes" id="UP000282574"/>
    </source>
</evidence>
<evidence type="ECO:0000313" key="1">
    <source>
        <dbReference type="EMBL" id="RUT11846.1"/>
    </source>
</evidence>
<gene>
    <name evidence="1" type="ORF">DSM107010_28520</name>
</gene>
<name>A0AB37UKC8_9CYAN</name>
<dbReference type="Proteomes" id="UP000282574">
    <property type="component" value="Unassembled WGS sequence"/>
</dbReference>
<dbReference type="RefSeq" id="WP_041462436.1">
    <property type="nucleotide sequence ID" value="NZ_JAVKZF010000002.1"/>
</dbReference>
<proteinExistence type="predicted"/>